<feature type="compositionally biased region" description="Basic and acidic residues" evidence="1">
    <location>
        <begin position="48"/>
        <end position="61"/>
    </location>
</feature>
<accession>A0AAV7QK36</accession>
<dbReference type="AlphaFoldDB" id="A0AAV7QK36"/>
<evidence type="ECO:0000313" key="3">
    <source>
        <dbReference type="Proteomes" id="UP001066276"/>
    </source>
</evidence>
<evidence type="ECO:0000256" key="1">
    <source>
        <dbReference type="SAM" id="MobiDB-lite"/>
    </source>
</evidence>
<sequence length="85" mass="9176">MGIAGQRNRGIFGRHLRAEGSSRDDKGSTVTMKKQASGKASTGPELDADLKELQRAHELLAKQRKAQGQAEKSNSGSRRAMKRAA</sequence>
<reference evidence="2" key="1">
    <citation type="journal article" date="2022" name="bioRxiv">
        <title>Sequencing and chromosome-scale assembly of the giantPleurodeles waltlgenome.</title>
        <authorList>
            <person name="Brown T."/>
            <person name="Elewa A."/>
            <person name="Iarovenko S."/>
            <person name="Subramanian E."/>
            <person name="Araus A.J."/>
            <person name="Petzold A."/>
            <person name="Susuki M."/>
            <person name="Suzuki K.-i.T."/>
            <person name="Hayashi T."/>
            <person name="Toyoda A."/>
            <person name="Oliveira C."/>
            <person name="Osipova E."/>
            <person name="Leigh N.D."/>
            <person name="Simon A."/>
            <person name="Yun M.H."/>
        </authorList>
    </citation>
    <scope>NUCLEOTIDE SEQUENCE</scope>
    <source>
        <strain evidence="2">20211129_DDA</strain>
        <tissue evidence="2">Liver</tissue>
    </source>
</reference>
<proteinExistence type="predicted"/>
<feature type="region of interest" description="Disordered" evidence="1">
    <location>
        <begin position="1"/>
        <end position="85"/>
    </location>
</feature>
<organism evidence="2 3">
    <name type="scientific">Pleurodeles waltl</name>
    <name type="common">Iberian ribbed newt</name>
    <dbReference type="NCBI Taxonomy" id="8319"/>
    <lineage>
        <taxon>Eukaryota</taxon>
        <taxon>Metazoa</taxon>
        <taxon>Chordata</taxon>
        <taxon>Craniata</taxon>
        <taxon>Vertebrata</taxon>
        <taxon>Euteleostomi</taxon>
        <taxon>Amphibia</taxon>
        <taxon>Batrachia</taxon>
        <taxon>Caudata</taxon>
        <taxon>Salamandroidea</taxon>
        <taxon>Salamandridae</taxon>
        <taxon>Pleurodelinae</taxon>
        <taxon>Pleurodeles</taxon>
    </lineage>
</organism>
<feature type="compositionally biased region" description="Basic and acidic residues" evidence="1">
    <location>
        <begin position="16"/>
        <end position="27"/>
    </location>
</feature>
<comment type="caution">
    <text evidence="2">The sequence shown here is derived from an EMBL/GenBank/DDBJ whole genome shotgun (WGS) entry which is preliminary data.</text>
</comment>
<keyword evidence="3" id="KW-1185">Reference proteome</keyword>
<dbReference type="Proteomes" id="UP001066276">
    <property type="component" value="Chromosome 6"/>
</dbReference>
<feature type="compositionally biased region" description="Polar residues" evidence="1">
    <location>
        <begin position="28"/>
        <end position="40"/>
    </location>
</feature>
<evidence type="ECO:0000313" key="2">
    <source>
        <dbReference type="EMBL" id="KAJ1140094.1"/>
    </source>
</evidence>
<dbReference type="EMBL" id="JANPWB010000010">
    <property type="protein sequence ID" value="KAJ1140094.1"/>
    <property type="molecule type" value="Genomic_DNA"/>
</dbReference>
<name>A0AAV7QK36_PLEWA</name>
<gene>
    <name evidence="2" type="ORF">NDU88_006454</name>
</gene>
<protein>
    <submittedName>
        <fullName evidence="2">Uncharacterized protein</fullName>
    </submittedName>
</protein>